<sequence length="83" mass="9091">MNDIPKRALFVEAVPFDEDSAWSKLHKLAEMLEIDPASGAMTIRNGKSSLTLRRDGRITVQGVSIAQSAERHISLDAATIDLN</sequence>
<gene>
    <name evidence="1" type="ORF">FP026_24695</name>
</gene>
<dbReference type="Proteomes" id="UP000323608">
    <property type="component" value="Unassembled WGS sequence"/>
</dbReference>
<protein>
    <submittedName>
        <fullName evidence="1">Uncharacterized protein</fullName>
    </submittedName>
</protein>
<proteinExistence type="predicted"/>
<comment type="caution">
    <text evidence="1">The sequence shown here is derived from an EMBL/GenBank/DDBJ whole genome shotgun (WGS) entry which is preliminary data.</text>
</comment>
<dbReference type="EMBL" id="VNIP01000012">
    <property type="protein sequence ID" value="KAA1177382.1"/>
    <property type="molecule type" value="Genomic_DNA"/>
</dbReference>
<organism evidence="1 2">
    <name type="scientific">Rhizobium tropici</name>
    <dbReference type="NCBI Taxonomy" id="398"/>
    <lineage>
        <taxon>Bacteria</taxon>
        <taxon>Pseudomonadati</taxon>
        <taxon>Pseudomonadota</taxon>
        <taxon>Alphaproteobacteria</taxon>
        <taxon>Hyphomicrobiales</taxon>
        <taxon>Rhizobiaceae</taxon>
        <taxon>Rhizobium/Agrobacterium group</taxon>
        <taxon>Rhizobium</taxon>
    </lineage>
</organism>
<evidence type="ECO:0000313" key="2">
    <source>
        <dbReference type="Proteomes" id="UP000323608"/>
    </source>
</evidence>
<dbReference type="AlphaFoldDB" id="A0A5B0VRQ0"/>
<evidence type="ECO:0000313" key="1">
    <source>
        <dbReference type="EMBL" id="KAA1177382.1"/>
    </source>
</evidence>
<dbReference type="OrthoDB" id="8294859at2"/>
<accession>A0A5B0VRQ0</accession>
<name>A0A5B0VRQ0_RHITR</name>
<dbReference type="RefSeq" id="WP_149637233.1">
    <property type="nucleotide sequence ID" value="NZ_VNIP01000012.1"/>
</dbReference>
<reference evidence="1 2" key="1">
    <citation type="submission" date="2019-07" db="EMBL/GenBank/DDBJ databases">
        <title>The Draft Genome Sequence of Rhizobium tropici SARCC-755 Associated with Superior Nodulation on Pigeonpea (Cajanus cajan (L.) Millsp.).</title>
        <authorList>
            <person name="Bopape F.L."/>
            <person name="Hassen A.I."/>
            <person name="Swanevelder Z.H."/>
            <person name="Gwata E.T."/>
        </authorList>
    </citation>
    <scope>NUCLEOTIDE SEQUENCE [LARGE SCALE GENOMIC DNA]</scope>
    <source>
        <strain evidence="1 2">SARCC-755</strain>
    </source>
</reference>